<evidence type="ECO:0000256" key="10">
    <source>
        <dbReference type="PROSITE-ProRule" id="PRU00221"/>
    </source>
</evidence>
<feature type="repeat" description="WD" evidence="10">
    <location>
        <begin position="468"/>
        <end position="515"/>
    </location>
</feature>
<proteinExistence type="inferred from homology"/>
<keyword evidence="3" id="KW-0813">Transport</keyword>
<evidence type="ECO:0000313" key="14">
    <source>
        <dbReference type="EMBL" id="TRY61412.1"/>
    </source>
</evidence>
<dbReference type="PROSITE" id="PS50082">
    <property type="entry name" value="WD_REPEATS_2"/>
    <property type="match status" value="3"/>
</dbReference>
<dbReference type="Gene3D" id="2.130.10.10">
    <property type="entry name" value="YVTN repeat-like/Quinoprotein amine dehydrogenase"/>
    <property type="match status" value="2"/>
</dbReference>
<comment type="caution">
    <text evidence="14">The sequence shown here is derived from an EMBL/GenBank/DDBJ whole genome shotgun (WGS) entry which is preliminary data.</text>
</comment>
<sequence length="1693" mass="188664">MSSSSSLVVPLTLWGNHAPAHCISVLYLLRDQRTLVTGSSDGQILLWDVDPNAGDQPWRMVPRHMLVGHTTPVRCIAKASSGQDCHHIVSSSDKGEMFTWDTVDGRAIESQRYAQYVHSTMQAYRAPDSPVVKLFCSGFYEEILVMEPFALTVLFQLSSRINPDWVSAFHVLRPRNRNDDVVLALTTTGTVKVWTLNGDENQDTVFENESKQIRCINAISMTCCVYNMRTVLVVCSTYWNIYDAGDFTCLLTVDCRRGERWIGGEFISAERVCAWSDEGKAYLYKLPTNCIVESKDFHNKSKISGGKSLLFCELVMDVERPLKCPPAFKYLIFSRDGKWMKYLIRGDCDGRLAVWKIPDTPDCASMQLKHETSADPISIKPVLVNSLEEIWRKVTPGPVGVLNQLDDPDDPDQSVPLTSTIFLPMQCRLVCGRDDGSIIMVPATQTIMLQLLSGRHQKFTNWPQHQVLLGHSARVNCLLYPNNDHPRYDVAHLVSGSTDFTVCLWDIYTGTLLHRFSSHAGEISNLYVPPVNCSPRIQHCICSVASDNSVALLSLKEKRCVMLASRHLFPVTTIKWRPLDDFLIVGCSDGTSYVWQMDTGHLDRVVHGSMAEEILAACDENATITLSENVGANPAMHFFRGLRHRNLAAIKLATQSGMSNLHGKSGLVEVRDKSRAFPLVINGFRTNPKDSEGHILFFDVEALIVQLLTEEYSAMTPGTMEAQGFTNQKEYEKIWALTKPASPDAVKKLSGFLNKVKDRADDKINSISSTASPETQKKLTGFMSKVKEGAEKAREEIERAKTEIEKRAGALDGETGEKNSDSVRPATLHLEINLTLEIGQLLLSMLHAWGLDKELDVLAMSKLGLLRPKVPISFGVLSKGGVMSLTLPTWYPRPDPAKPPPKELRPSHIAPNLSKEEMAREVDTYYFTALGHWEISHAITTHHLLSVIAITNTLVSVSNASFIPEQEKKRKLVRQATHGAMDLPKGSDDSFKSLQEQIKSAWSLLSTLHCLLLSGKLKNLGSKSFKKPQVELLAQRWQDRCLQVRMAAQELLVAELKNLGTKGRKHLVEAWGQYLPKYGDPPFQMSNTLVNAHNGTNGVENHPNEEEEEGEDEEIEDESNSSAVQAQRNETTAVILLGVIGALFDLEAEREGKEVALGNHLTRLTAKALMFLVLSPQSAKQQSSGSLRRAAIDLIGRGFTMWEPHLEVSKVFLGLLDMCCEADWWVPSGKYGLPLTQSGDSCRTSRHSLFSIAKVRPQVFITSVAKEIARYNNLASNAQALNVNLARHVLTRSTMIPQSGGDYAYIYEAFGDYPAFLYQFAALLVIMPAGSAITALTFASYVLQPFWPECDPPVDAVRLIAAILLAGLTALNCYNVKSVTKIQDVFSAMKILALLTIILSGVVWLSLGHLENLKTPMKDTDYSPGHVALAFYSGIFCFAGWNYLNFVTEEMKDPNRDLPRAIYITIPFITVIYLLANLAYFAVLSPLEILSSNAVAVTFGNRLLGSMAWIMPFFVVLSTFGAVNGGIFAASRVFFVGARNGHMPPAMALISIHTYTPIPCLIILGFISILMLSSDNVYILINYTSFMESLFVTISVAGLLYLRWKEPNRERPIKVHLFYPIVFLVLCGFLVLLPVYVSPILVGVDIMILILGSLFYLIFIKWKSKPRFFVKFFNSFDLIIQQLFLGVLEEHEE</sequence>
<dbReference type="InterPro" id="IPR015943">
    <property type="entry name" value="WD40/YVTN_repeat-like_dom_sf"/>
</dbReference>
<dbReference type="SUPFAM" id="SSF50978">
    <property type="entry name" value="WD40 repeat-like"/>
    <property type="match status" value="2"/>
</dbReference>
<dbReference type="GO" id="GO:0005737">
    <property type="term" value="C:cytoplasm"/>
    <property type="evidence" value="ECO:0007669"/>
    <property type="project" value="TreeGrafter"/>
</dbReference>
<dbReference type="InterPro" id="IPR001680">
    <property type="entry name" value="WD40_rpt"/>
</dbReference>
<feature type="compositionally biased region" description="Acidic residues" evidence="12">
    <location>
        <begin position="1105"/>
        <end position="1119"/>
    </location>
</feature>
<organism evidence="14 15">
    <name type="scientific">Tigriopus californicus</name>
    <name type="common">Marine copepod</name>
    <dbReference type="NCBI Taxonomy" id="6832"/>
    <lineage>
        <taxon>Eukaryota</taxon>
        <taxon>Metazoa</taxon>
        <taxon>Ecdysozoa</taxon>
        <taxon>Arthropoda</taxon>
        <taxon>Crustacea</taxon>
        <taxon>Multicrustacea</taxon>
        <taxon>Hexanauplia</taxon>
        <taxon>Copepoda</taxon>
        <taxon>Harpacticoida</taxon>
        <taxon>Harpacticidae</taxon>
        <taxon>Tigriopus</taxon>
    </lineage>
</organism>
<feature type="transmembrane region" description="Helical" evidence="13">
    <location>
        <begin position="1640"/>
        <end position="1659"/>
    </location>
</feature>
<keyword evidence="7" id="KW-0677">Repeat</keyword>
<dbReference type="InterPro" id="IPR019775">
    <property type="entry name" value="WD40_repeat_CS"/>
</dbReference>
<feature type="coiled-coil region" evidence="11">
    <location>
        <begin position="783"/>
        <end position="810"/>
    </location>
</feature>
<comment type="similarity">
    <text evidence="2">Belongs to the amino acid-polyamine-organocation (APC) superfamily. L-type amino acid transporter (LAT) (TC 2.A.3.8) family.</text>
</comment>
<evidence type="ECO:0000256" key="8">
    <source>
        <dbReference type="ARBA" id="ARBA00022989"/>
    </source>
</evidence>
<keyword evidence="11" id="KW-0175">Coiled coil</keyword>
<dbReference type="InterPro" id="IPR049916">
    <property type="entry name" value="WDR72-like"/>
</dbReference>
<feature type="region of interest" description="Disordered" evidence="12">
    <location>
        <begin position="1092"/>
        <end position="1124"/>
    </location>
</feature>
<dbReference type="PANTHER" id="PTHR44099:SF4">
    <property type="entry name" value="RABCONNECTIN-3B, ISOFORM A"/>
    <property type="match status" value="1"/>
</dbReference>
<gene>
    <name evidence="14" type="ORF">TCAL_01758</name>
</gene>
<keyword evidence="5 10" id="KW-0853">WD repeat</keyword>
<protein>
    <recommendedName>
        <fullName evidence="16">WD repeat-containing protein 7</fullName>
    </recommendedName>
</protein>
<feature type="transmembrane region" description="Helical" evidence="13">
    <location>
        <begin position="1427"/>
        <end position="1448"/>
    </location>
</feature>
<feature type="transmembrane region" description="Helical" evidence="13">
    <location>
        <begin position="1577"/>
        <end position="1604"/>
    </location>
</feature>
<dbReference type="GO" id="GO:0005886">
    <property type="term" value="C:plasma membrane"/>
    <property type="evidence" value="ECO:0007669"/>
    <property type="project" value="UniProtKB-SubCell"/>
</dbReference>
<feature type="repeat" description="WD" evidence="10">
    <location>
        <begin position="564"/>
        <end position="605"/>
    </location>
</feature>
<dbReference type="OMA" id="YACEAIS"/>
<dbReference type="InterPro" id="IPR002293">
    <property type="entry name" value="AA/rel_permease1"/>
</dbReference>
<dbReference type="InterPro" id="IPR036322">
    <property type="entry name" value="WD40_repeat_dom_sf"/>
</dbReference>
<dbReference type="PANTHER" id="PTHR44099">
    <property type="entry name" value="RABCONNECTIN-3B, ISOFORM A"/>
    <property type="match status" value="1"/>
</dbReference>
<feature type="transmembrane region" description="Helical" evidence="13">
    <location>
        <begin position="1320"/>
        <end position="1344"/>
    </location>
</feature>
<dbReference type="Pfam" id="PF13520">
    <property type="entry name" value="AA_permease_2"/>
    <property type="match status" value="1"/>
</dbReference>
<feature type="repeat" description="WD" evidence="10">
    <location>
        <begin position="31"/>
        <end position="50"/>
    </location>
</feature>
<dbReference type="Proteomes" id="UP000318571">
    <property type="component" value="Chromosome 8"/>
</dbReference>
<dbReference type="Pfam" id="PF00400">
    <property type="entry name" value="WD40"/>
    <property type="match status" value="4"/>
</dbReference>
<keyword evidence="8 13" id="KW-1133">Transmembrane helix</keyword>
<feature type="transmembrane region" description="Helical" evidence="13">
    <location>
        <begin position="1388"/>
        <end position="1407"/>
    </location>
</feature>
<keyword evidence="6 13" id="KW-0812">Transmembrane</keyword>
<reference evidence="14 15" key="1">
    <citation type="journal article" date="2018" name="Nat. Ecol. Evol.">
        <title>Genomic signatures of mitonuclear coevolution across populations of Tigriopus californicus.</title>
        <authorList>
            <person name="Barreto F.S."/>
            <person name="Watson E.T."/>
            <person name="Lima T.G."/>
            <person name="Willett C.S."/>
            <person name="Edmands S."/>
            <person name="Li W."/>
            <person name="Burton R.S."/>
        </authorList>
    </citation>
    <scope>NUCLEOTIDE SEQUENCE [LARGE SCALE GENOMIC DNA]</scope>
    <source>
        <strain evidence="14 15">San Diego</strain>
    </source>
</reference>
<feature type="transmembrane region" description="Helical" evidence="13">
    <location>
        <begin position="1547"/>
        <end position="1571"/>
    </location>
</feature>
<evidence type="ECO:0000256" key="3">
    <source>
        <dbReference type="ARBA" id="ARBA00022448"/>
    </source>
</evidence>
<dbReference type="PROSITE" id="PS00678">
    <property type="entry name" value="WD_REPEATS_1"/>
    <property type="match status" value="2"/>
</dbReference>
<comment type="subcellular location">
    <subcellularLocation>
        <location evidence="1">Cell membrane</location>
        <topology evidence="1">Multi-pass membrane protein</topology>
    </subcellularLocation>
</comment>
<keyword evidence="4" id="KW-1003">Cell membrane</keyword>
<keyword evidence="15" id="KW-1185">Reference proteome</keyword>
<dbReference type="Gene3D" id="1.20.1740.10">
    <property type="entry name" value="Amino acid/polyamine transporter I"/>
    <property type="match status" value="1"/>
</dbReference>
<keyword evidence="9 13" id="KW-0472">Membrane</keyword>
<evidence type="ECO:0008006" key="16">
    <source>
        <dbReference type="Google" id="ProtNLM"/>
    </source>
</evidence>
<evidence type="ECO:0000256" key="1">
    <source>
        <dbReference type="ARBA" id="ARBA00004651"/>
    </source>
</evidence>
<evidence type="ECO:0000256" key="13">
    <source>
        <dbReference type="SAM" id="Phobius"/>
    </source>
</evidence>
<feature type="transmembrane region" description="Helical" evidence="13">
    <location>
        <begin position="1616"/>
        <end position="1634"/>
    </location>
</feature>
<evidence type="ECO:0000256" key="9">
    <source>
        <dbReference type="ARBA" id="ARBA00023136"/>
    </source>
</evidence>
<dbReference type="FunFam" id="1.20.1740.10:FF:000003">
    <property type="entry name" value="Y+L amino acid transporter 1 isoform X1"/>
    <property type="match status" value="1"/>
</dbReference>
<evidence type="ECO:0000256" key="2">
    <source>
        <dbReference type="ARBA" id="ARBA00007040"/>
    </source>
</evidence>
<evidence type="ECO:0000256" key="5">
    <source>
        <dbReference type="ARBA" id="ARBA00022574"/>
    </source>
</evidence>
<dbReference type="SMART" id="SM00320">
    <property type="entry name" value="WD40"/>
    <property type="match status" value="5"/>
</dbReference>
<dbReference type="EMBL" id="VCGU01000459">
    <property type="protein sequence ID" value="TRY61412.1"/>
    <property type="molecule type" value="Genomic_DNA"/>
</dbReference>
<evidence type="ECO:0000256" key="12">
    <source>
        <dbReference type="SAM" id="MobiDB-lite"/>
    </source>
</evidence>
<evidence type="ECO:0000313" key="15">
    <source>
        <dbReference type="Proteomes" id="UP000318571"/>
    </source>
</evidence>
<accession>A0A553N7J6</accession>
<dbReference type="STRING" id="6832.A0A553N7J6"/>
<evidence type="ECO:0000256" key="7">
    <source>
        <dbReference type="ARBA" id="ARBA00022737"/>
    </source>
</evidence>
<evidence type="ECO:0000256" key="4">
    <source>
        <dbReference type="ARBA" id="ARBA00022475"/>
    </source>
</evidence>
<feature type="transmembrane region" description="Helical" evidence="13">
    <location>
        <begin position="1460"/>
        <end position="1483"/>
    </location>
</feature>
<name>A0A553N7J6_TIGCA</name>
<evidence type="ECO:0000256" key="11">
    <source>
        <dbReference type="SAM" id="Coils"/>
    </source>
</evidence>
<dbReference type="GO" id="GO:0022857">
    <property type="term" value="F:transmembrane transporter activity"/>
    <property type="evidence" value="ECO:0007669"/>
    <property type="project" value="InterPro"/>
</dbReference>
<evidence type="ECO:0000256" key="6">
    <source>
        <dbReference type="ARBA" id="ARBA00022692"/>
    </source>
</evidence>
<feature type="transmembrane region" description="Helical" evidence="13">
    <location>
        <begin position="1509"/>
        <end position="1535"/>
    </location>
</feature>